<reference evidence="1 2" key="1">
    <citation type="journal article" date="2021" name="Commun. Biol.">
        <title>The genome of Shorea leprosula (Dipterocarpaceae) highlights the ecological relevance of drought in aseasonal tropical rainforests.</title>
        <authorList>
            <person name="Ng K.K.S."/>
            <person name="Kobayashi M.J."/>
            <person name="Fawcett J.A."/>
            <person name="Hatakeyama M."/>
            <person name="Paape T."/>
            <person name="Ng C.H."/>
            <person name="Ang C.C."/>
            <person name="Tnah L.H."/>
            <person name="Lee C.T."/>
            <person name="Nishiyama T."/>
            <person name="Sese J."/>
            <person name="O'Brien M.J."/>
            <person name="Copetti D."/>
            <person name="Mohd Noor M.I."/>
            <person name="Ong R.C."/>
            <person name="Putra M."/>
            <person name="Sireger I.Z."/>
            <person name="Indrioko S."/>
            <person name="Kosugi Y."/>
            <person name="Izuno A."/>
            <person name="Isagi Y."/>
            <person name="Lee S.L."/>
            <person name="Shimizu K.K."/>
        </authorList>
    </citation>
    <scope>NUCLEOTIDE SEQUENCE [LARGE SCALE GENOMIC DNA]</scope>
    <source>
        <strain evidence="1">214</strain>
    </source>
</reference>
<evidence type="ECO:0000313" key="2">
    <source>
        <dbReference type="Proteomes" id="UP001054252"/>
    </source>
</evidence>
<dbReference type="EMBL" id="BPVZ01000071">
    <property type="protein sequence ID" value="GKV26058.1"/>
    <property type="molecule type" value="Genomic_DNA"/>
</dbReference>
<dbReference type="AlphaFoldDB" id="A0AAV5KN70"/>
<accession>A0AAV5KN70</accession>
<gene>
    <name evidence="1" type="ORF">SLEP1_g35418</name>
</gene>
<name>A0AAV5KN70_9ROSI</name>
<evidence type="ECO:0000313" key="1">
    <source>
        <dbReference type="EMBL" id="GKV26058.1"/>
    </source>
</evidence>
<comment type="caution">
    <text evidence="1">The sequence shown here is derived from an EMBL/GenBank/DDBJ whole genome shotgun (WGS) entry which is preliminary data.</text>
</comment>
<proteinExistence type="predicted"/>
<dbReference type="Proteomes" id="UP001054252">
    <property type="component" value="Unassembled WGS sequence"/>
</dbReference>
<protein>
    <submittedName>
        <fullName evidence="1">Uncharacterized protein</fullName>
    </submittedName>
</protein>
<organism evidence="1 2">
    <name type="scientific">Rubroshorea leprosula</name>
    <dbReference type="NCBI Taxonomy" id="152421"/>
    <lineage>
        <taxon>Eukaryota</taxon>
        <taxon>Viridiplantae</taxon>
        <taxon>Streptophyta</taxon>
        <taxon>Embryophyta</taxon>
        <taxon>Tracheophyta</taxon>
        <taxon>Spermatophyta</taxon>
        <taxon>Magnoliopsida</taxon>
        <taxon>eudicotyledons</taxon>
        <taxon>Gunneridae</taxon>
        <taxon>Pentapetalae</taxon>
        <taxon>rosids</taxon>
        <taxon>malvids</taxon>
        <taxon>Malvales</taxon>
        <taxon>Dipterocarpaceae</taxon>
        <taxon>Rubroshorea</taxon>
    </lineage>
</organism>
<keyword evidence="2" id="KW-1185">Reference proteome</keyword>
<sequence>MYLKSSTFIIGLSKYRWLKVVEQLIFNHYFSMDMII</sequence>